<evidence type="ECO:0000256" key="1">
    <source>
        <dbReference type="SAM" id="MobiDB-lite"/>
    </source>
</evidence>
<dbReference type="InterPro" id="IPR002645">
    <property type="entry name" value="STAS_dom"/>
</dbReference>
<reference evidence="4" key="1">
    <citation type="submission" date="2016-10" db="EMBL/GenBank/DDBJ databases">
        <authorList>
            <person name="Varghese N."/>
            <person name="Submissions S."/>
        </authorList>
    </citation>
    <scope>NUCLEOTIDE SEQUENCE [LARGE SCALE GENOMIC DNA]</scope>
    <source>
        <strain evidence="4">DSM 45405</strain>
    </source>
</reference>
<accession>A0A1H6IHG9</accession>
<dbReference type="AlphaFoldDB" id="A0A1H6IHG9"/>
<dbReference type="InterPro" id="IPR036513">
    <property type="entry name" value="STAS_dom_sf"/>
</dbReference>
<evidence type="ECO:0000259" key="2">
    <source>
        <dbReference type="PROSITE" id="PS50801"/>
    </source>
</evidence>
<evidence type="ECO:0000313" key="3">
    <source>
        <dbReference type="EMBL" id="SEH46644.1"/>
    </source>
</evidence>
<name>A0A1H6IHG9_MYCRU</name>
<feature type="region of interest" description="Disordered" evidence="1">
    <location>
        <begin position="1"/>
        <end position="20"/>
    </location>
</feature>
<dbReference type="CDD" id="cd07043">
    <property type="entry name" value="STAS_anti-anti-sigma_factors"/>
    <property type="match status" value="1"/>
</dbReference>
<dbReference type="Gene3D" id="3.30.750.24">
    <property type="entry name" value="STAS domain"/>
    <property type="match status" value="1"/>
</dbReference>
<dbReference type="Proteomes" id="UP000182915">
    <property type="component" value="Chromosome I"/>
</dbReference>
<gene>
    <name evidence="3" type="ORF">SAMN04489835_0125</name>
</gene>
<feature type="domain" description="STAS" evidence="2">
    <location>
        <begin position="30"/>
        <end position="79"/>
    </location>
</feature>
<evidence type="ECO:0000313" key="4">
    <source>
        <dbReference type="Proteomes" id="UP000182915"/>
    </source>
</evidence>
<dbReference type="SUPFAM" id="SSF52091">
    <property type="entry name" value="SpoIIaa-like"/>
    <property type="match status" value="1"/>
</dbReference>
<dbReference type="Pfam" id="PF01740">
    <property type="entry name" value="STAS"/>
    <property type="match status" value="1"/>
</dbReference>
<dbReference type="STRING" id="370526.SAMN04489835_0125"/>
<dbReference type="PROSITE" id="PS50801">
    <property type="entry name" value="STAS"/>
    <property type="match status" value="1"/>
</dbReference>
<organism evidence="3 4">
    <name type="scientific">Mycolicibacterium rutilum</name>
    <name type="common">Mycobacterium rutilum</name>
    <dbReference type="NCBI Taxonomy" id="370526"/>
    <lineage>
        <taxon>Bacteria</taxon>
        <taxon>Bacillati</taxon>
        <taxon>Actinomycetota</taxon>
        <taxon>Actinomycetes</taxon>
        <taxon>Mycobacteriales</taxon>
        <taxon>Mycobacteriaceae</taxon>
        <taxon>Mycolicibacterium</taxon>
    </lineage>
</organism>
<sequence>MTRSTSTQPSPNHEGRNQLTMSTEWIDPYVVRITARGEVDASNAAQLREYVFRYAANCRNLVLDLRDVTFFSSAGFAALRTINVRCGRANVEWTLQCGSIVSRVVDICDPDGNLPQTID</sequence>
<dbReference type="EMBL" id="LT629971">
    <property type="protein sequence ID" value="SEH46644.1"/>
    <property type="molecule type" value="Genomic_DNA"/>
</dbReference>
<proteinExistence type="predicted"/>
<keyword evidence="4" id="KW-1185">Reference proteome</keyword>
<protein>
    <submittedName>
        <fullName evidence="3">Anti-anti-sigma factor</fullName>
    </submittedName>
</protein>